<evidence type="ECO:0000313" key="2">
    <source>
        <dbReference type="Proteomes" id="UP000016560"/>
    </source>
</evidence>
<reference evidence="1" key="1">
    <citation type="submission" date="2024-09" db="EMBL/GenBank/DDBJ databases">
        <title>Whole genome shotgun sequence of Pseudomonas alcaligenes NBRC 14159.</title>
        <authorList>
            <person name="Yoshida I."/>
            <person name="Hosoyama A."/>
            <person name="Tsuchikane K."/>
            <person name="Noguchi M."/>
            <person name="Hirakata S."/>
            <person name="Ando Y."/>
            <person name="Ohji S."/>
            <person name="Yamazoe A."/>
            <person name="Yamazaki S."/>
            <person name="Fujita N."/>
        </authorList>
    </citation>
    <scope>NUCLEOTIDE SEQUENCE</scope>
    <source>
        <strain evidence="1">NBRC 14159</strain>
    </source>
</reference>
<gene>
    <name evidence="1" type="ORF">PA6_031_00700</name>
</gene>
<dbReference type="Proteomes" id="UP000016560">
    <property type="component" value="Unassembled WGS sequence"/>
</dbReference>
<evidence type="ECO:0000313" key="1">
    <source>
        <dbReference type="EMBL" id="GAD63977.1"/>
    </source>
</evidence>
<dbReference type="AlphaFoldDB" id="U2ZSB6"/>
<sequence length="270" mass="30703">MGMEDMGQVVAYLLRHRIVETRPASGRSNDEERAVAKLLLSMTPDERRSLDRMFLGMRLVFVDFDWDAIPALPKGGRVFLLARDIGKGEPPSVLSLEVVTETMREKGNESAREAAAWFVHLWLIHLDLIYTNQGRSPSELQTYPKGMFDFDVFLARVREHFEDLRQGLDRNEVPADAVFKTFEKASHAEGGRRCRRFVNLMLDAGLLTTIAKDVYQQTLLSAYEIKRNYERGLQHFVTDAGAKKYLLATSILTGTDNTIDVDMEEQAACR</sequence>
<comment type="caution">
    <text evidence="1">The sequence shown here is derived from an EMBL/GenBank/DDBJ whole genome shotgun (WGS) entry which is preliminary data.</text>
</comment>
<dbReference type="EMBL" id="BATI01000031">
    <property type="protein sequence ID" value="GAD63977.1"/>
    <property type="molecule type" value="Genomic_DNA"/>
</dbReference>
<dbReference type="RefSeq" id="WP_021702061.1">
    <property type="nucleotide sequence ID" value="NZ_BATI01000031.1"/>
</dbReference>
<proteinExistence type="predicted"/>
<dbReference type="OrthoDB" id="9148850at2"/>
<protein>
    <submittedName>
        <fullName evidence="1">Uncharacterized protein</fullName>
    </submittedName>
</protein>
<name>U2ZSB6_AQUA1</name>
<keyword evidence="2" id="KW-1185">Reference proteome</keyword>
<dbReference type="eggNOG" id="ENOG5032TJQ">
    <property type="taxonomic scope" value="Bacteria"/>
</dbReference>
<organism evidence="1 2">
    <name type="scientific">Aquipseudomonas alcaligenes (strain ATCC 14909 / DSM 50342 / CCUG 1425 / JCM 20561 / NBRC 14159 / NCIMB 9945 / NCTC 10367 / 1577)</name>
    <name type="common">Pseudomonas alcaligenes</name>
    <dbReference type="NCBI Taxonomy" id="1215092"/>
    <lineage>
        <taxon>Bacteria</taxon>
        <taxon>Pseudomonadati</taxon>
        <taxon>Pseudomonadota</taxon>
        <taxon>Gammaproteobacteria</taxon>
        <taxon>Pseudomonadales</taxon>
        <taxon>Pseudomonadaceae</taxon>
        <taxon>Aquipseudomonas</taxon>
    </lineage>
</organism>
<accession>U2ZSB6</accession>